<dbReference type="RefSeq" id="WP_283440179.1">
    <property type="nucleotide sequence ID" value="NZ_FXUL01000001.1"/>
</dbReference>
<comment type="caution">
    <text evidence="2">The sequence shown here is derived from an EMBL/GenBank/DDBJ whole genome shotgun (WGS) entry which is preliminary data.</text>
</comment>
<dbReference type="InterPro" id="IPR014547">
    <property type="entry name" value="UCP028477"/>
</dbReference>
<evidence type="ECO:0000313" key="2">
    <source>
        <dbReference type="EMBL" id="SMP40666.1"/>
    </source>
</evidence>
<sequence>MKLIRILSMLALAVAGLVAQAAHAGRSCEQKPLTVDALSRGMALAEQTRQALDASGQDLVLLARVGQDLRKYGIHYSHLAFAYREADGQGGTAWRVLHKLNDCGSDHAAIYRQGLGQFFLGDPFRYEAAFVAPSSAIQAALLPVMTDRQRALAMHRRPYSMVSYAWSERYQQSNQWVMETLAAAMLPAGASRQQAQAWLLAQAYAPAVLHLGALERLGGRVTAANIAFDDHPPAKRYAGRIETTTADSVFRWLEMTRLGGAEVTVGLR</sequence>
<evidence type="ECO:0000256" key="1">
    <source>
        <dbReference type="SAM" id="SignalP"/>
    </source>
</evidence>
<protein>
    <submittedName>
        <fullName evidence="2">Uncharacterized protein</fullName>
    </submittedName>
</protein>
<keyword evidence="3" id="KW-1185">Reference proteome</keyword>
<dbReference type="EMBL" id="FXUL01000001">
    <property type="protein sequence ID" value="SMP40666.1"/>
    <property type="molecule type" value="Genomic_DNA"/>
</dbReference>
<feature type="chain" id="PRO_5046563972" evidence="1">
    <location>
        <begin position="25"/>
        <end position="268"/>
    </location>
</feature>
<dbReference type="Proteomes" id="UP001158049">
    <property type="component" value="Unassembled WGS sequence"/>
</dbReference>
<gene>
    <name evidence="2" type="ORF">SAMN06295970_1019</name>
</gene>
<keyword evidence="1" id="KW-0732">Signal</keyword>
<name>A0ABY1PQB6_9BURK</name>
<organism evidence="2 3">
    <name type="scientific">Noviherbaspirillum suwonense</name>
    <dbReference type="NCBI Taxonomy" id="1224511"/>
    <lineage>
        <taxon>Bacteria</taxon>
        <taxon>Pseudomonadati</taxon>
        <taxon>Pseudomonadota</taxon>
        <taxon>Betaproteobacteria</taxon>
        <taxon>Burkholderiales</taxon>
        <taxon>Oxalobacteraceae</taxon>
        <taxon>Noviherbaspirillum</taxon>
    </lineage>
</organism>
<dbReference type="Pfam" id="PF09916">
    <property type="entry name" value="DUF2145"/>
    <property type="match status" value="1"/>
</dbReference>
<accession>A0ABY1PQB6</accession>
<evidence type="ECO:0000313" key="3">
    <source>
        <dbReference type="Proteomes" id="UP001158049"/>
    </source>
</evidence>
<feature type="signal peptide" evidence="1">
    <location>
        <begin position="1"/>
        <end position="24"/>
    </location>
</feature>
<reference evidence="2 3" key="1">
    <citation type="submission" date="2017-05" db="EMBL/GenBank/DDBJ databases">
        <authorList>
            <person name="Varghese N."/>
            <person name="Submissions S."/>
        </authorList>
    </citation>
    <scope>NUCLEOTIDE SEQUENCE [LARGE SCALE GENOMIC DNA]</scope>
    <source>
        <strain evidence="2 3">DSM 26001</strain>
    </source>
</reference>
<proteinExistence type="predicted"/>